<dbReference type="InterPro" id="IPR034683">
    <property type="entry name" value="IspD/TarI"/>
</dbReference>
<accession>B3PJB1</accession>
<feature type="site" description="Positions MEP for the nucleophilic attack" evidence="7">
    <location>
        <position position="234"/>
    </location>
</feature>
<evidence type="ECO:0000313" key="8">
    <source>
        <dbReference type="EMBL" id="ACE82649.1"/>
    </source>
</evidence>
<dbReference type="HAMAP" id="MF_00108">
    <property type="entry name" value="IspD"/>
    <property type="match status" value="1"/>
</dbReference>
<dbReference type="InterPro" id="IPR029044">
    <property type="entry name" value="Nucleotide-diphossugar_trans"/>
</dbReference>
<keyword evidence="9" id="KW-1185">Reference proteome</keyword>
<dbReference type="eggNOG" id="COG1211">
    <property type="taxonomic scope" value="Bacteria"/>
</dbReference>
<feature type="site" description="Transition state stabilizer" evidence="7">
    <location>
        <position position="44"/>
    </location>
</feature>
<organism evidence="8 9">
    <name type="scientific">Cellvibrio japonicus (strain Ueda107)</name>
    <name type="common">Pseudomonas fluorescens subsp. cellulosa</name>
    <dbReference type="NCBI Taxonomy" id="498211"/>
    <lineage>
        <taxon>Bacteria</taxon>
        <taxon>Pseudomonadati</taxon>
        <taxon>Pseudomonadota</taxon>
        <taxon>Gammaproteobacteria</taxon>
        <taxon>Cellvibrionales</taxon>
        <taxon>Cellvibrionaceae</taxon>
        <taxon>Cellvibrio</taxon>
    </lineage>
</organism>
<dbReference type="FunFam" id="3.90.550.10:FF:000003">
    <property type="entry name" value="2-C-methyl-D-erythritol 4-phosphate cytidylyltransferase"/>
    <property type="match status" value="1"/>
</dbReference>
<dbReference type="HOGENOM" id="CLU_061281_3_1_6"/>
<sequence length="256" mass="27951">MFCWFTVLVVGPNPMSSSSSILAPVWCVVPAAGVGARMKAGFPKQYLKLQHKTILEHTLERLLALPYVAGVVLALHPDDDYWTTLPISRDQRISCVDGAVERAGSVLNSLTWLEDNGHSDAWVLVHDAARPCVTSDTVANLIESVRRSDAVGGILGVPVSDTLKQVVNDNRITGTQDRSKLWQAQTPQFFSVGLLKRALQQALDVGLMVTDEASAMEFAGHQPLMVEGRADNIKVTRPEDLPLATFILQQQALERG</sequence>
<evidence type="ECO:0000256" key="3">
    <source>
        <dbReference type="ARBA" id="ARBA00009789"/>
    </source>
</evidence>
<evidence type="ECO:0000256" key="5">
    <source>
        <dbReference type="ARBA" id="ARBA00022695"/>
    </source>
</evidence>
<dbReference type="Proteomes" id="UP000001036">
    <property type="component" value="Chromosome"/>
</dbReference>
<evidence type="ECO:0000256" key="2">
    <source>
        <dbReference type="ARBA" id="ARBA00004787"/>
    </source>
</evidence>
<dbReference type="UniPathway" id="UPA00056">
    <property type="reaction ID" value="UER00093"/>
</dbReference>
<keyword evidence="4 7" id="KW-0808">Transferase</keyword>
<evidence type="ECO:0000313" key="9">
    <source>
        <dbReference type="Proteomes" id="UP000001036"/>
    </source>
</evidence>
<dbReference type="KEGG" id="cja:CJA_2223"/>
<comment type="function">
    <text evidence="7">Catalyzes the formation of 4-diphosphocytidyl-2-C-methyl-D-erythritol from CTP and 2-C-methyl-D-erythritol 4-phosphate (MEP).</text>
</comment>
<comment type="pathway">
    <text evidence="2 7">Isoprenoid biosynthesis; isopentenyl diphosphate biosynthesis via DXP pathway; isopentenyl diphosphate from 1-deoxy-D-xylulose 5-phosphate: step 2/6.</text>
</comment>
<comment type="catalytic activity">
    <reaction evidence="1 7">
        <text>2-C-methyl-D-erythritol 4-phosphate + CTP + H(+) = 4-CDP-2-C-methyl-D-erythritol + diphosphate</text>
        <dbReference type="Rhea" id="RHEA:13429"/>
        <dbReference type="ChEBI" id="CHEBI:15378"/>
        <dbReference type="ChEBI" id="CHEBI:33019"/>
        <dbReference type="ChEBI" id="CHEBI:37563"/>
        <dbReference type="ChEBI" id="CHEBI:57823"/>
        <dbReference type="ChEBI" id="CHEBI:58262"/>
        <dbReference type="EC" id="2.7.7.60"/>
    </reaction>
</comment>
<dbReference type="PROSITE" id="PS01295">
    <property type="entry name" value="ISPD"/>
    <property type="match status" value="1"/>
</dbReference>
<gene>
    <name evidence="7 8" type="primary">ispD</name>
    <name evidence="8" type="ordered locus">CJA_2223</name>
</gene>
<comment type="similarity">
    <text evidence="3 7">Belongs to the IspD/TarI cytidylyltransferase family. IspD subfamily.</text>
</comment>
<dbReference type="InterPro" id="IPR001228">
    <property type="entry name" value="IspD"/>
</dbReference>
<proteinExistence type="inferred from homology"/>
<evidence type="ECO:0000256" key="7">
    <source>
        <dbReference type="HAMAP-Rule" id="MF_00108"/>
    </source>
</evidence>
<evidence type="ECO:0000256" key="4">
    <source>
        <dbReference type="ARBA" id="ARBA00022679"/>
    </source>
</evidence>
<protein>
    <recommendedName>
        <fullName evidence="7">2-C-methyl-D-erythritol 4-phosphate cytidylyltransferase</fullName>
        <ecNumber evidence="7">2.7.7.60</ecNumber>
    </recommendedName>
    <alternativeName>
        <fullName evidence="7">4-diphosphocytidyl-2C-methyl-D-erythritol synthase</fullName>
    </alternativeName>
    <alternativeName>
        <fullName evidence="7">MEP cytidylyltransferase</fullName>
        <shortName evidence="7">MCT</shortName>
    </alternativeName>
</protein>
<dbReference type="CDD" id="cd02516">
    <property type="entry name" value="CDP-ME_synthetase"/>
    <property type="match status" value="1"/>
</dbReference>
<dbReference type="InterPro" id="IPR050088">
    <property type="entry name" value="IspD/TarI_cytidylyltransf_bact"/>
</dbReference>
<evidence type="ECO:0000256" key="1">
    <source>
        <dbReference type="ARBA" id="ARBA00001282"/>
    </source>
</evidence>
<dbReference type="InterPro" id="IPR018294">
    <property type="entry name" value="ISPD_synthase_CS"/>
</dbReference>
<reference evidence="8 9" key="1">
    <citation type="journal article" date="2008" name="J. Bacteriol.">
        <title>Insights into plant cell wall degradation from the genome sequence of the soil bacterium Cellvibrio japonicus.</title>
        <authorList>
            <person name="Deboy R.T."/>
            <person name="Mongodin E.F."/>
            <person name="Fouts D.E."/>
            <person name="Tailford L.E."/>
            <person name="Khouri H."/>
            <person name="Emerson J.B."/>
            <person name="Mohamoud Y."/>
            <person name="Watkins K."/>
            <person name="Henrissat B."/>
            <person name="Gilbert H.J."/>
            <person name="Nelson K.E."/>
        </authorList>
    </citation>
    <scope>NUCLEOTIDE SEQUENCE [LARGE SCALE GENOMIC DNA]</scope>
    <source>
        <strain evidence="8 9">Ueda107</strain>
    </source>
</reference>
<evidence type="ECO:0000256" key="6">
    <source>
        <dbReference type="ARBA" id="ARBA00023229"/>
    </source>
</evidence>
<dbReference type="GO" id="GO:0050518">
    <property type="term" value="F:2-C-methyl-D-erythritol 4-phosphate cytidylyltransferase activity"/>
    <property type="evidence" value="ECO:0007669"/>
    <property type="project" value="UniProtKB-UniRule"/>
</dbReference>
<dbReference type="SUPFAM" id="SSF53448">
    <property type="entry name" value="Nucleotide-diphospho-sugar transferases"/>
    <property type="match status" value="1"/>
</dbReference>
<dbReference type="Pfam" id="PF01128">
    <property type="entry name" value="IspD"/>
    <property type="match status" value="1"/>
</dbReference>
<dbReference type="STRING" id="498211.CJA_2223"/>
<feature type="site" description="Positions MEP for the nucleophilic attack" evidence="7">
    <location>
        <position position="178"/>
    </location>
</feature>
<dbReference type="PANTHER" id="PTHR32125">
    <property type="entry name" value="2-C-METHYL-D-ERYTHRITOL 4-PHOSPHATE CYTIDYLYLTRANSFERASE, CHLOROPLASTIC"/>
    <property type="match status" value="1"/>
</dbReference>
<feature type="site" description="Transition state stabilizer" evidence="7">
    <location>
        <position position="37"/>
    </location>
</feature>
<dbReference type="AlphaFoldDB" id="B3PJB1"/>
<keyword evidence="6 7" id="KW-0414">Isoprene biosynthesis</keyword>
<dbReference type="Gene3D" id="3.90.550.10">
    <property type="entry name" value="Spore Coat Polysaccharide Biosynthesis Protein SpsA, Chain A"/>
    <property type="match status" value="1"/>
</dbReference>
<dbReference type="EC" id="2.7.7.60" evidence="7"/>
<dbReference type="NCBIfam" id="TIGR00453">
    <property type="entry name" value="ispD"/>
    <property type="match status" value="1"/>
</dbReference>
<dbReference type="GO" id="GO:0019288">
    <property type="term" value="P:isopentenyl diphosphate biosynthetic process, methylerythritol 4-phosphate pathway"/>
    <property type="evidence" value="ECO:0007669"/>
    <property type="project" value="UniProtKB-UniRule"/>
</dbReference>
<keyword evidence="5 7" id="KW-0548">Nucleotidyltransferase</keyword>
<dbReference type="PANTHER" id="PTHR32125:SF4">
    <property type="entry name" value="2-C-METHYL-D-ERYTHRITOL 4-PHOSPHATE CYTIDYLYLTRANSFERASE, CHLOROPLASTIC"/>
    <property type="match status" value="1"/>
</dbReference>
<dbReference type="EMBL" id="CP000934">
    <property type="protein sequence ID" value="ACE82649.1"/>
    <property type="molecule type" value="Genomic_DNA"/>
</dbReference>
<name>B3PJB1_CELJU</name>